<accession>A0A5S5D3I9</accession>
<dbReference type="InterPro" id="IPR000594">
    <property type="entry name" value="ThiF_NAD_FAD-bd"/>
</dbReference>
<gene>
    <name evidence="3" type="ORF">BD833_102431</name>
</gene>
<proteinExistence type="predicted"/>
<dbReference type="Pfam" id="PF00899">
    <property type="entry name" value="ThiF"/>
    <property type="match status" value="1"/>
</dbReference>
<keyword evidence="3" id="KW-0808">Transferase</keyword>
<dbReference type="Proteomes" id="UP000322499">
    <property type="component" value="Unassembled WGS sequence"/>
</dbReference>
<dbReference type="GO" id="GO:0008641">
    <property type="term" value="F:ubiquitin-like modifier activating enzyme activity"/>
    <property type="evidence" value="ECO:0007669"/>
    <property type="project" value="InterPro"/>
</dbReference>
<sequence>MTDNAHPLLPAATPVLLGEAGTVQIGGVDSTDGLVLHPPPGLAPLLRGLDGRRTQRAVRADAVRDGLDPEVVDAALEALRDTGLLTDLDAADLLATGAGPAAVARAAVELPAVAGPPTGDRPAGWRARRLATVVVEGATRVGTPLAAVLAASGIGRVVVRDTGVVAAADAVVGGLSAADEGRPRAAAAADAVRRASPLTDLGPLPAGLAADLTVFTRAWDASDPLLPGTDRPHLVATVRGETGVVGPLVVPGGTSCLLCADLHRRDADARWPRLAAQLTATEAPASGATITCLLTALVAAGQVLSYLDGAGAPVTLEGTVELRPPDLLPRLRRWPRHPACGCGVAEDDGTRPASGVEAPPGGHPSRQATMGR</sequence>
<keyword evidence="4" id="KW-1185">Reference proteome</keyword>
<comment type="caution">
    <text evidence="3">The sequence shown here is derived from an EMBL/GenBank/DDBJ whole genome shotgun (WGS) entry which is preliminary data.</text>
</comment>
<dbReference type="InterPro" id="IPR035985">
    <property type="entry name" value="Ubiquitin-activating_enz"/>
</dbReference>
<organism evidence="3 4">
    <name type="scientific">Blastococcus xanthinilyticus</name>
    <dbReference type="NCBI Taxonomy" id="1564164"/>
    <lineage>
        <taxon>Bacteria</taxon>
        <taxon>Bacillati</taxon>
        <taxon>Actinomycetota</taxon>
        <taxon>Actinomycetes</taxon>
        <taxon>Geodermatophilales</taxon>
        <taxon>Geodermatophilaceae</taxon>
        <taxon>Blastococcus</taxon>
    </lineage>
</organism>
<dbReference type="RefSeq" id="WP_166531988.1">
    <property type="nucleotide sequence ID" value="NZ_VNHW01000002.1"/>
</dbReference>
<reference evidence="3 4" key="1">
    <citation type="submission" date="2019-07" db="EMBL/GenBank/DDBJ databases">
        <title>Genomic Encyclopedia of Archaeal and Bacterial Type Strains, Phase II (KMG-II): from individual species to whole genera.</title>
        <authorList>
            <person name="Goeker M."/>
        </authorList>
    </citation>
    <scope>NUCLEOTIDE SEQUENCE [LARGE SCALE GENOMIC DNA]</scope>
    <source>
        <strain evidence="3 4">DSM 46842</strain>
    </source>
</reference>
<feature type="region of interest" description="Disordered" evidence="1">
    <location>
        <begin position="343"/>
        <end position="372"/>
    </location>
</feature>
<dbReference type="AlphaFoldDB" id="A0A5S5D3I9"/>
<evidence type="ECO:0000256" key="1">
    <source>
        <dbReference type="SAM" id="MobiDB-lite"/>
    </source>
</evidence>
<name>A0A5S5D3I9_9ACTN</name>
<evidence type="ECO:0000259" key="2">
    <source>
        <dbReference type="Pfam" id="PF00899"/>
    </source>
</evidence>
<evidence type="ECO:0000313" key="4">
    <source>
        <dbReference type="Proteomes" id="UP000322499"/>
    </source>
</evidence>
<dbReference type="EMBL" id="VNHW01000002">
    <property type="protein sequence ID" value="TYP89954.1"/>
    <property type="molecule type" value="Genomic_DNA"/>
</dbReference>
<protein>
    <submittedName>
        <fullName evidence="3">Molybdopterin/thiamine biosynthesis adenylyltransferase</fullName>
    </submittedName>
</protein>
<dbReference type="Gene3D" id="3.40.50.720">
    <property type="entry name" value="NAD(P)-binding Rossmann-like Domain"/>
    <property type="match status" value="1"/>
</dbReference>
<evidence type="ECO:0000313" key="3">
    <source>
        <dbReference type="EMBL" id="TYP89954.1"/>
    </source>
</evidence>
<feature type="domain" description="THIF-type NAD/FAD binding fold" evidence="2">
    <location>
        <begin position="131"/>
        <end position="211"/>
    </location>
</feature>
<dbReference type="SUPFAM" id="SSF69572">
    <property type="entry name" value="Activating enzymes of the ubiquitin-like proteins"/>
    <property type="match status" value="1"/>
</dbReference>
<dbReference type="GO" id="GO:0016779">
    <property type="term" value="F:nucleotidyltransferase activity"/>
    <property type="evidence" value="ECO:0007669"/>
    <property type="project" value="UniProtKB-KW"/>
</dbReference>
<keyword evidence="3" id="KW-0548">Nucleotidyltransferase</keyword>